<evidence type="ECO:0000313" key="2">
    <source>
        <dbReference type="Proteomes" id="UP000188836"/>
    </source>
</evidence>
<keyword evidence="2" id="KW-1185">Reference proteome</keyword>
<gene>
    <name evidence="1" type="ORF">B0T46_11100</name>
</gene>
<dbReference type="RefSeq" id="WP_077116508.1">
    <property type="nucleotide sequence ID" value="NZ_MUKP01000003.1"/>
</dbReference>
<name>A0A1V2TGG1_9NOCA</name>
<dbReference type="STRING" id="1538463.B0T36_03780"/>
<dbReference type="EMBL" id="MUMY01000008">
    <property type="protein sequence ID" value="ONM48595.1"/>
    <property type="molecule type" value="Genomic_DNA"/>
</dbReference>
<organism evidence="1 2">
    <name type="scientific">Nocardia donostiensis</name>
    <dbReference type="NCBI Taxonomy" id="1538463"/>
    <lineage>
        <taxon>Bacteria</taxon>
        <taxon>Bacillati</taxon>
        <taxon>Actinomycetota</taxon>
        <taxon>Actinomycetes</taxon>
        <taxon>Mycobacteriales</taxon>
        <taxon>Nocardiaceae</taxon>
        <taxon>Nocardia</taxon>
    </lineage>
</organism>
<protein>
    <submittedName>
        <fullName evidence="1">Uncharacterized protein</fullName>
    </submittedName>
</protein>
<evidence type="ECO:0000313" key="1">
    <source>
        <dbReference type="EMBL" id="ONM48595.1"/>
    </source>
</evidence>
<comment type="caution">
    <text evidence="1">The sequence shown here is derived from an EMBL/GenBank/DDBJ whole genome shotgun (WGS) entry which is preliminary data.</text>
</comment>
<sequence length="110" mass="11745">MAVNLRHVCLSNSTNSRGIALCRSSAMSSMLSAPAAMSAPARHLQTAGRDCVRRYRQVCVGHMAQVRFLGRLQRGDDSSGSNQVRIVKGCAGNLTVSSMTVQEHLSIAGK</sequence>
<dbReference type="Proteomes" id="UP000188836">
    <property type="component" value="Unassembled WGS sequence"/>
</dbReference>
<proteinExistence type="predicted"/>
<dbReference type="AlphaFoldDB" id="A0A1V2TGG1"/>
<accession>A0A1V2TGG1</accession>
<reference evidence="1 2" key="1">
    <citation type="journal article" date="2016" name="Antonie Van Leeuwenhoek">
        <title>Nocardia donostiensis sp. nov., isolated from human respiratory specimens.</title>
        <authorList>
            <person name="Ercibengoa M."/>
            <person name="Bell M."/>
            <person name="Marimon J.M."/>
            <person name="Humrighouse B."/>
            <person name="Klenk H.P."/>
            <person name="Potter G."/>
            <person name="Perez-Trallero E."/>
        </authorList>
    </citation>
    <scope>NUCLEOTIDE SEQUENCE [LARGE SCALE GENOMIC DNA]</scope>
    <source>
        <strain evidence="1 2">X1655</strain>
    </source>
</reference>